<evidence type="ECO:0000313" key="8">
    <source>
        <dbReference type="Proteomes" id="UP001530293"/>
    </source>
</evidence>
<dbReference type="PROSITE" id="PS50801">
    <property type="entry name" value="STAS"/>
    <property type="match status" value="1"/>
</dbReference>
<name>A0ABD3M7P1_9STRA</name>
<feature type="transmembrane region" description="Helical" evidence="5">
    <location>
        <begin position="229"/>
        <end position="248"/>
    </location>
</feature>
<dbReference type="AlphaFoldDB" id="A0ABD3M7P1"/>
<accession>A0ABD3M7P1</accession>
<feature type="transmembrane region" description="Helical" evidence="5">
    <location>
        <begin position="406"/>
        <end position="424"/>
    </location>
</feature>
<keyword evidence="8" id="KW-1185">Reference proteome</keyword>
<dbReference type="PANTHER" id="PTHR43310">
    <property type="entry name" value="SULFATE TRANSPORTER YBAR-RELATED"/>
    <property type="match status" value="1"/>
</dbReference>
<feature type="transmembrane region" description="Helical" evidence="5">
    <location>
        <begin position="444"/>
        <end position="474"/>
    </location>
</feature>
<comment type="caution">
    <text evidence="7">The sequence shown here is derived from an EMBL/GenBank/DDBJ whole genome shotgun (WGS) entry which is preliminary data.</text>
</comment>
<dbReference type="Pfam" id="PF01740">
    <property type="entry name" value="STAS"/>
    <property type="match status" value="1"/>
</dbReference>
<feature type="domain" description="STAS" evidence="6">
    <location>
        <begin position="543"/>
        <end position="628"/>
    </location>
</feature>
<protein>
    <recommendedName>
        <fullName evidence="6">STAS domain-containing protein</fullName>
    </recommendedName>
</protein>
<proteinExistence type="predicted"/>
<dbReference type="InterPro" id="IPR052706">
    <property type="entry name" value="Membrane-Transporter-like"/>
</dbReference>
<keyword evidence="2 5" id="KW-0812">Transmembrane</keyword>
<dbReference type="Gene3D" id="3.30.750.24">
    <property type="entry name" value="STAS domain"/>
    <property type="match status" value="1"/>
</dbReference>
<feature type="transmembrane region" description="Helical" evidence="5">
    <location>
        <begin position="269"/>
        <end position="286"/>
    </location>
</feature>
<comment type="subcellular location">
    <subcellularLocation>
        <location evidence="1">Membrane</location>
        <topology evidence="1">Multi-pass membrane protein</topology>
    </subcellularLocation>
</comment>
<dbReference type="Proteomes" id="UP001530293">
    <property type="component" value="Unassembled WGS sequence"/>
</dbReference>
<dbReference type="PANTHER" id="PTHR43310:SF1">
    <property type="entry name" value="SULFATE TRANSPORTER YBAR-RELATED"/>
    <property type="match status" value="1"/>
</dbReference>
<evidence type="ECO:0000256" key="4">
    <source>
        <dbReference type="ARBA" id="ARBA00023136"/>
    </source>
</evidence>
<sequence>MTLSMVLLTLLLDHDHDVVMMPRRHPIIPRRRYAILILLVLSITSDRISYVIGHPALPIPNARPPKKLFAETNANAGGGDGALHTGAETSHTPPSQLESIVANAKSLTVNWGKKNMDLTNPTLRSRYLSALTAGLAVSLAMVPEAVSFSFVAGVSPLVGLWTTVVLGFFAALFGGRAGICSSASGACTVVVASLCASHGSGYLAGCATLAGLIQIIAGCAGMGKLIRIVPHPVMVGFVNGLSLVMLKAQLTHFQSAKGKYFSFRSQEGMATYGCALLTMILVRFGIPKLQEWVEAAKAIPPTLGGVVISAIIARFFKWPIKTLADVAGAETFQGGLSILPKIGLPESFWKPFVASPLKTLSIILPYATTMAAVGSIESLLTLQLLDGIIDDGKRGSTKREMIGQGIGNFASGLTGGIGGCALIGQSLINAQSGGGVSRLSGMSMAIFLALGIVSFAPLLGQIPVVALAGVMLLVCQSTFSWGPLRLFGKIPNLDAFIIVLVTFVTVHDDLAKAVVVGTVTSALGFAWKQSTSISATISHTKLIPPSGPILPNVKSYNVKGPLFFGTSQIFSRLFNVKDDPGDVVIDFTESRVFDHSALKAINNIADRYGAVGKRVYLRHLSNDCARLLAKVHTDGLPPYEVVESNRDDPVYGFAEKSEMYHDIPVHK</sequence>
<dbReference type="EMBL" id="JALLBG020000194">
    <property type="protein sequence ID" value="KAL3760024.1"/>
    <property type="molecule type" value="Genomic_DNA"/>
</dbReference>
<reference evidence="7 8" key="1">
    <citation type="submission" date="2024-10" db="EMBL/GenBank/DDBJ databases">
        <title>Updated reference genomes for cyclostephanoid diatoms.</title>
        <authorList>
            <person name="Roberts W.R."/>
            <person name="Alverson A.J."/>
        </authorList>
    </citation>
    <scope>NUCLEOTIDE SEQUENCE [LARGE SCALE GENOMIC DNA]</scope>
    <source>
        <strain evidence="7 8">AJA232-27</strain>
    </source>
</reference>
<keyword evidence="3 5" id="KW-1133">Transmembrane helix</keyword>
<evidence type="ECO:0000256" key="1">
    <source>
        <dbReference type="ARBA" id="ARBA00004141"/>
    </source>
</evidence>
<evidence type="ECO:0000256" key="2">
    <source>
        <dbReference type="ARBA" id="ARBA00022692"/>
    </source>
</evidence>
<gene>
    <name evidence="7" type="ORF">ACHAWU_006572</name>
</gene>
<evidence type="ECO:0000259" key="6">
    <source>
        <dbReference type="PROSITE" id="PS50801"/>
    </source>
</evidence>
<dbReference type="Pfam" id="PF00916">
    <property type="entry name" value="Sulfate_transp"/>
    <property type="match status" value="1"/>
</dbReference>
<keyword evidence="4 5" id="KW-0472">Membrane</keyword>
<dbReference type="SUPFAM" id="SSF52091">
    <property type="entry name" value="SpoIIaa-like"/>
    <property type="match status" value="1"/>
</dbReference>
<dbReference type="InterPro" id="IPR011547">
    <property type="entry name" value="SLC26A/SulP_dom"/>
</dbReference>
<evidence type="ECO:0000313" key="7">
    <source>
        <dbReference type="EMBL" id="KAL3760024.1"/>
    </source>
</evidence>
<dbReference type="GO" id="GO:0016020">
    <property type="term" value="C:membrane"/>
    <property type="evidence" value="ECO:0007669"/>
    <property type="project" value="UniProtKB-SubCell"/>
</dbReference>
<organism evidence="7 8">
    <name type="scientific">Discostella pseudostelligera</name>
    <dbReference type="NCBI Taxonomy" id="259834"/>
    <lineage>
        <taxon>Eukaryota</taxon>
        <taxon>Sar</taxon>
        <taxon>Stramenopiles</taxon>
        <taxon>Ochrophyta</taxon>
        <taxon>Bacillariophyta</taxon>
        <taxon>Coscinodiscophyceae</taxon>
        <taxon>Thalassiosirophycidae</taxon>
        <taxon>Stephanodiscales</taxon>
        <taxon>Stephanodiscaceae</taxon>
        <taxon>Discostella</taxon>
    </lineage>
</organism>
<feature type="transmembrane region" description="Helical" evidence="5">
    <location>
        <begin position="125"/>
        <end position="143"/>
    </location>
</feature>
<evidence type="ECO:0000256" key="3">
    <source>
        <dbReference type="ARBA" id="ARBA00022989"/>
    </source>
</evidence>
<evidence type="ECO:0000256" key="5">
    <source>
        <dbReference type="SAM" id="Phobius"/>
    </source>
</evidence>
<feature type="transmembrane region" description="Helical" evidence="5">
    <location>
        <begin position="202"/>
        <end position="223"/>
    </location>
</feature>
<dbReference type="InterPro" id="IPR002645">
    <property type="entry name" value="STAS_dom"/>
</dbReference>
<feature type="transmembrane region" description="Helical" evidence="5">
    <location>
        <begin position="150"/>
        <end position="170"/>
    </location>
</feature>
<dbReference type="InterPro" id="IPR036513">
    <property type="entry name" value="STAS_dom_sf"/>
</dbReference>
<dbReference type="CDD" id="cd07042">
    <property type="entry name" value="STAS_SulP_like_sulfate_transporter"/>
    <property type="match status" value="1"/>
</dbReference>